<protein>
    <submittedName>
        <fullName evidence="1">Uncharacterized protein</fullName>
    </submittedName>
</protein>
<dbReference type="EMBL" id="VUNR01000013">
    <property type="protein sequence ID" value="MSU08883.1"/>
    <property type="molecule type" value="Genomic_DNA"/>
</dbReference>
<name>A0A6I2UBJ0_9FIRM</name>
<proteinExistence type="predicted"/>
<gene>
    <name evidence="1" type="ORF">FYJ84_07795</name>
</gene>
<dbReference type="Proteomes" id="UP000433181">
    <property type="component" value="Unassembled WGS sequence"/>
</dbReference>
<accession>A0A6I2UBJ0</accession>
<dbReference type="AlphaFoldDB" id="A0A6I2UBJ0"/>
<evidence type="ECO:0000313" key="1">
    <source>
        <dbReference type="EMBL" id="MSU08883.1"/>
    </source>
</evidence>
<keyword evidence="2" id="KW-1185">Reference proteome</keyword>
<comment type="caution">
    <text evidence="1">The sequence shown here is derived from an EMBL/GenBank/DDBJ whole genome shotgun (WGS) entry which is preliminary data.</text>
</comment>
<evidence type="ECO:0000313" key="2">
    <source>
        <dbReference type="Proteomes" id="UP000433181"/>
    </source>
</evidence>
<dbReference type="GeneID" id="96778815"/>
<reference evidence="1 2" key="1">
    <citation type="submission" date="2019-08" db="EMBL/GenBank/DDBJ databases">
        <title>In-depth cultivation of the pig gut microbiome towards novel bacterial diversity and tailored functional studies.</title>
        <authorList>
            <person name="Wylensek D."/>
            <person name="Hitch T.C.A."/>
            <person name="Clavel T."/>
        </authorList>
    </citation>
    <scope>NUCLEOTIDE SEQUENCE [LARGE SCALE GENOMIC DNA]</scope>
    <source>
        <strain evidence="1 2">WCA-693-APC-5D-A</strain>
    </source>
</reference>
<sequence>MNKMEDVAKLLGLELGQFFMIDSDVFETSIFYLETNGLHIIDIGTEEFDNADTACLLIALLRGVETITRVVDWKPFEECEAYEDKGDR</sequence>
<organism evidence="1 2">
    <name type="scientific">Anaerovibrio slackiae</name>
    <dbReference type="NCBI Taxonomy" id="2652309"/>
    <lineage>
        <taxon>Bacteria</taxon>
        <taxon>Bacillati</taxon>
        <taxon>Bacillota</taxon>
        <taxon>Negativicutes</taxon>
        <taxon>Selenomonadales</taxon>
        <taxon>Selenomonadaceae</taxon>
        <taxon>Anaerovibrio</taxon>
    </lineage>
</organism>
<dbReference type="RefSeq" id="WP_154407047.1">
    <property type="nucleotide sequence ID" value="NZ_VUNR01000013.1"/>
</dbReference>